<dbReference type="EMBL" id="JACHKY010000007">
    <property type="protein sequence ID" value="MBB4799699.1"/>
    <property type="molecule type" value="Genomic_DNA"/>
</dbReference>
<sequence>MTDAKTEAPLTGLALLRSPFAAHHISKLPKPTKQQTEAVKADYKKGIRCRECGSWHHPDVVHLDYVGHAALTDRLLDTDPTWSWEPVAFRDGLPAFDSNGGLWIKLTICGVTRLGYGHAAAKPGADPGAREKEVIGDALRNAAMRFGAALDLWHKGDLHGPDEEAGKPSSEGGGAKEPTLNDRADLFLGALNKVTSRVDLEAAWAKGSKVCAALSTADPDKLDTITRRYEARRAEFIAADKPAADDSFPGDTPFDQQEAA</sequence>
<dbReference type="Proteomes" id="UP000539957">
    <property type="component" value="Unassembled WGS sequence"/>
</dbReference>
<name>A0A7W7N5S6_9CAUL</name>
<dbReference type="AlphaFoldDB" id="A0A7W7N5S6"/>
<dbReference type="RefSeq" id="WP_184273467.1">
    <property type="nucleotide sequence ID" value="NZ_JACHKY010000007.1"/>
</dbReference>
<evidence type="ECO:0000256" key="1">
    <source>
        <dbReference type="SAM" id="MobiDB-lite"/>
    </source>
</evidence>
<protein>
    <submittedName>
        <fullName evidence="2">Uncharacterized protein</fullName>
    </submittedName>
</protein>
<organism evidence="2 3">
    <name type="scientific">Brevundimonas bullata</name>
    <dbReference type="NCBI Taxonomy" id="13160"/>
    <lineage>
        <taxon>Bacteria</taxon>
        <taxon>Pseudomonadati</taxon>
        <taxon>Pseudomonadota</taxon>
        <taxon>Alphaproteobacteria</taxon>
        <taxon>Caulobacterales</taxon>
        <taxon>Caulobacteraceae</taxon>
        <taxon>Brevundimonas</taxon>
    </lineage>
</organism>
<keyword evidence="3" id="KW-1185">Reference proteome</keyword>
<gene>
    <name evidence="2" type="ORF">HNP32_003459</name>
</gene>
<evidence type="ECO:0000313" key="2">
    <source>
        <dbReference type="EMBL" id="MBB4799699.1"/>
    </source>
</evidence>
<accession>A0A7W7N5S6</accession>
<feature type="region of interest" description="Disordered" evidence="1">
    <location>
        <begin position="157"/>
        <end position="180"/>
    </location>
</feature>
<feature type="compositionally biased region" description="Basic and acidic residues" evidence="1">
    <location>
        <begin position="157"/>
        <end position="166"/>
    </location>
</feature>
<feature type="region of interest" description="Disordered" evidence="1">
    <location>
        <begin position="240"/>
        <end position="260"/>
    </location>
</feature>
<comment type="caution">
    <text evidence="2">The sequence shown here is derived from an EMBL/GenBank/DDBJ whole genome shotgun (WGS) entry which is preliminary data.</text>
</comment>
<reference evidence="2 3" key="1">
    <citation type="submission" date="2020-08" db="EMBL/GenBank/DDBJ databases">
        <title>Functional genomics of gut bacteria from endangered species of beetles.</title>
        <authorList>
            <person name="Carlos-Shanley C."/>
        </authorList>
    </citation>
    <scope>NUCLEOTIDE SEQUENCE [LARGE SCALE GENOMIC DNA]</scope>
    <source>
        <strain evidence="2 3">S00123</strain>
    </source>
</reference>
<evidence type="ECO:0000313" key="3">
    <source>
        <dbReference type="Proteomes" id="UP000539957"/>
    </source>
</evidence>
<proteinExistence type="predicted"/>